<keyword evidence="1" id="KW-0812">Transmembrane</keyword>
<feature type="transmembrane region" description="Helical" evidence="1">
    <location>
        <begin position="7"/>
        <end position="27"/>
    </location>
</feature>
<name>A0A9P9ERD8_9HYPO</name>
<feature type="transmembrane region" description="Helical" evidence="1">
    <location>
        <begin position="33"/>
        <end position="51"/>
    </location>
</feature>
<proteinExistence type="predicted"/>
<sequence length="161" mass="18190">MDLWLAVYAYWALMILALCSFTAWAFLGDEEKSWLVPIILIETWIFMYLSLKILTFIHDQHPHLFASAAATHLFLTSTRQGAVYMALATTIWLTLLVFGGVGLFMGTFMWLADPPVTTHWHVALVSFFWIGYLSLVAHLLNVWVISIRLAAFGPRGGIALN</sequence>
<protein>
    <submittedName>
        <fullName evidence="2">Uncharacterized protein</fullName>
    </submittedName>
</protein>
<dbReference type="OrthoDB" id="5082777at2759"/>
<reference evidence="2" key="1">
    <citation type="journal article" date="2021" name="Nat. Commun.">
        <title>Genetic determinants of endophytism in the Arabidopsis root mycobiome.</title>
        <authorList>
            <person name="Mesny F."/>
            <person name="Miyauchi S."/>
            <person name="Thiergart T."/>
            <person name="Pickel B."/>
            <person name="Atanasova L."/>
            <person name="Karlsson M."/>
            <person name="Huettel B."/>
            <person name="Barry K.W."/>
            <person name="Haridas S."/>
            <person name="Chen C."/>
            <person name="Bauer D."/>
            <person name="Andreopoulos W."/>
            <person name="Pangilinan J."/>
            <person name="LaButti K."/>
            <person name="Riley R."/>
            <person name="Lipzen A."/>
            <person name="Clum A."/>
            <person name="Drula E."/>
            <person name="Henrissat B."/>
            <person name="Kohler A."/>
            <person name="Grigoriev I.V."/>
            <person name="Martin F.M."/>
            <person name="Hacquard S."/>
        </authorList>
    </citation>
    <scope>NUCLEOTIDE SEQUENCE</scope>
    <source>
        <strain evidence="2">MPI-CAGE-AT-0021</strain>
    </source>
</reference>
<feature type="transmembrane region" description="Helical" evidence="1">
    <location>
        <begin position="82"/>
        <end position="111"/>
    </location>
</feature>
<keyword evidence="1" id="KW-0472">Membrane</keyword>
<keyword evidence="1" id="KW-1133">Transmembrane helix</keyword>
<gene>
    <name evidence="2" type="ORF">B0J13DRAFT_526265</name>
</gene>
<feature type="transmembrane region" description="Helical" evidence="1">
    <location>
        <begin position="123"/>
        <end position="145"/>
    </location>
</feature>
<organism evidence="2 3">
    <name type="scientific">Dactylonectria estremocensis</name>
    <dbReference type="NCBI Taxonomy" id="1079267"/>
    <lineage>
        <taxon>Eukaryota</taxon>
        <taxon>Fungi</taxon>
        <taxon>Dikarya</taxon>
        <taxon>Ascomycota</taxon>
        <taxon>Pezizomycotina</taxon>
        <taxon>Sordariomycetes</taxon>
        <taxon>Hypocreomycetidae</taxon>
        <taxon>Hypocreales</taxon>
        <taxon>Nectriaceae</taxon>
        <taxon>Dactylonectria</taxon>
    </lineage>
</organism>
<comment type="caution">
    <text evidence="2">The sequence shown here is derived from an EMBL/GenBank/DDBJ whole genome shotgun (WGS) entry which is preliminary data.</text>
</comment>
<dbReference type="EMBL" id="JAGMUU010000011">
    <property type="protein sequence ID" value="KAH7142819.1"/>
    <property type="molecule type" value="Genomic_DNA"/>
</dbReference>
<evidence type="ECO:0000256" key="1">
    <source>
        <dbReference type="SAM" id="Phobius"/>
    </source>
</evidence>
<dbReference type="AlphaFoldDB" id="A0A9P9ERD8"/>
<evidence type="ECO:0000313" key="3">
    <source>
        <dbReference type="Proteomes" id="UP000717696"/>
    </source>
</evidence>
<accession>A0A9P9ERD8</accession>
<keyword evidence="3" id="KW-1185">Reference proteome</keyword>
<dbReference type="Proteomes" id="UP000717696">
    <property type="component" value="Unassembled WGS sequence"/>
</dbReference>
<evidence type="ECO:0000313" key="2">
    <source>
        <dbReference type="EMBL" id="KAH7142819.1"/>
    </source>
</evidence>